<evidence type="ECO:0000313" key="1">
    <source>
        <dbReference type="EMBL" id="KAA8910590.1"/>
    </source>
</evidence>
<protein>
    <submittedName>
        <fullName evidence="1">Uncharacterized protein</fullName>
    </submittedName>
</protein>
<dbReference type="InParanoid" id="A0A5J5F380"/>
<sequence length="113" mass="11616">MPTGSVCGVGAAAAATIHAVTYLFMLLRTAGVGQPKPLNSFSQVSPSRAALAAAAAAAPSAAVTMPHLSPTRQHQPTPFSTLSRLLLLCFGTNSTYRAAPTPSTWLLCRGSSY</sequence>
<comment type="caution">
    <text evidence="1">The sequence shown here is derived from an EMBL/GenBank/DDBJ whole genome shotgun (WGS) entry which is preliminary data.</text>
</comment>
<reference evidence="1 2" key="1">
    <citation type="submission" date="2019-09" db="EMBL/GenBank/DDBJ databases">
        <title>Draft genome of the ectomycorrhizal ascomycete Sphaerosporella brunnea.</title>
        <authorList>
            <consortium name="DOE Joint Genome Institute"/>
            <person name="Benucci G.M."/>
            <person name="Marozzi G."/>
            <person name="Antonielli L."/>
            <person name="Sanchez S."/>
            <person name="Marco P."/>
            <person name="Wang X."/>
            <person name="Falini L.B."/>
            <person name="Barry K."/>
            <person name="Haridas S."/>
            <person name="Lipzen A."/>
            <person name="Labutti K."/>
            <person name="Grigoriev I.V."/>
            <person name="Murat C."/>
            <person name="Martin F."/>
            <person name="Albertini E."/>
            <person name="Donnini D."/>
            <person name="Bonito G."/>
        </authorList>
    </citation>
    <scope>NUCLEOTIDE SEQUENCE [LARGE SCALE GENOMIC DNA]</scope>
    <source>
        <strain evidence="1 2">Sb_GMNB300</strain>
    </source>
</reference>
<organism evidence="1 2">
    <name type="scientific">Sphaerosporella brunnea</name>
    <dbReference type="NCBI Taxonomy" id="1250544"/>
    <lineage>
        <taxon>Eukaryota</taxon>
        <taxon>Fungi</taxon>
        <taxon>Dikarya</taxon>
        <taxon>Ascomycota</taxon>
        <taxon>Pezizomycotina</taxon>
        <taxon>Pezizomycetes</taxon>
        <taxon>Pezizales</taxon>
        <taxon>Pyronemataceae</taxon>
        <taxon>Sphaerosporella</taxon>
    </lineage>
</organism>
<dbReference type="AlphaFoldDB" id="A0A5J5F380"/>
<proteinExistence type="predicted"/>
<evidence type="ECO:0000313" key="2">
    <source>
        <dbReference type="Proteomes" id="UP000326924"/>
    </source>
</evidence>
<keyword evidence="2" id="KW-1185">Reference proteome</keyword>
<name>A0A5J5F380_9PEZI</name>
<dbReference type="Proteomes" id="UP000326924">
    <property type="component" value="Unassembled WGS sequence"/>
</dbReference>
<accession>A0A5J5F380</accession>
<gene>
    <name evidence="1" type="ORF">FN846DRAFT_524745</name>
</gene>
<dbReference type="EMBL" id="VXIS01000044">
    <property type="protein sequence ID" value="KAA8910590.1"/>
    <property type="molecule type" value="Genomic_DNA"/>
</dbReference>